<dbReference type="InterPro" id="IPR016032">
    <property type="entry name" value="Sig_transdc_resp-reg_C-effctor"/>
</dbReference>
<dbReference type="SUPFAM" id="SSF52172">
    <property type="entry name" value="CheY-like"/>
    <property type="match status" value="1"/>
</dbReference>
<keyword evidence="6" id="KW-1185">Reference proteome</keyword>
<reference evidence="5" key="1">
    <citation type="submission" date="2023-06" db="EMBL/GenBank/DDBJ databases">
        <title>Draft genome sequence of Nocardioides sp. SOB72.</title>
        <authorList>
            <person name="Zhang G."/>
        </authorList>
    </citation>
    <scope>NUCLEOTIDE SEQUENCE</scope>
    <source>
        <strain evidence="5">SOB72</strain>
    </source>
</reference>
<dbReference type="SUPFAM" id="SSF46894">
    <property type="entry name" value="C-terminal effector domain of the bipartite response regulators"/>
    <property type="match status" value="1"/>
</dbReference>
<dbReference type="EMBL" id="JAUHJR010000015">
    <property type="protein sequence ID" value="MDN4163539.1"/>
    <property type="molecule type" value="Genomic_DNA"/>
</dbReference>
<dbReference type="Pfam" id="PF00196">
    <property type="entry name" value="GerE"/>
    <property type="match status" value="1"/>
</dbReference>
<dbReference type="Proteomes" id="UP001168537">
    <property type="component" value="Unassembled WGS sequence"/>
</dbReference>
<evidence type="ECO:0000313" key="5">
    <source>
        <dbReference type="EMBL" id="MDN4163539.1"/>
    </source>
</evidence>
<evidence type="ECO:0000259" key="4">
    <source>
        <dbReference type="PROSITE" id="PS50043"/>
    </source>
</evidence>
<evidence type="ECO:0000256" key="1">
    <source>
        <dbReference type="ARBA" id="ARBA00023015"/>
    </source>
</evidence>
<dbReference type="Gene3D" id="3.40.50.2300">
    <property type="match status" value="1"/>
</dbReference>
<dbReference type="PANTHER" id="PTHR44688">
    <property type="entry name" value="DNA-BINDING TRANSCRIPTIONAL ACTIVATOR DEVR_DOSR"/>
    <property type="match status" value="1"/>
</dbReference>
<feature type="domain" description="HTH luxR-type" evidence="4">
    <location>
        <begin position="131"/>
        <end position="196"/>
    </location>
</feature>
<dbReference type="RefSeq" id="WP_300962856.1">
    <property type="nucleotide sequence ID" value="NZ_JAUHJR010000015.1"/>
</dbReference>
<dbReference type="SMART" id="SM00421">
    <property type="entry name" value="HTH_LUXR"/>
    <property type="match status" value="1"/>
</dbReference>
<proteinExistence type="predicted"/>
<name>A0ABT8EZT9_9ACTN</name>
<dbReference type="PANTHER" id="PTHR44688:SF16">
    <property type="entry name" value="DNA-BINDING TRANSCRIPTIONAL ACTIVATOR DEVR_DOSR"/>
    <property type="match status" value="1"/>
</dbReference>
<dbReference type="PRINTS" id="PR00038">
    <property type="entry name" value="HTHLUXR"/>
</dbReference>
<evidence type="ECO:0000256" key="2">
    <source>
        <dbReference type="ARBA" id="ARBA00023125"/>
    </source>
</evidence>
<keyword evidence="2" id="KW-0238">DNA-binding</keyword>
<dbReference type="InterPro" id="IPR000792">
    <property type="entry name" value="Tscrpt_reg_LuxR_C"/>
</dbReference>
<protein>
    <submittedName>
        <fullName evidence="5">Response regulator transcription factor</fullName>
    </submittedName>
</protein>
<organism evidence="5 6">
    <name type="scientific">Nocardioides abyssi</name>
    <dbReference type="NCBI Taxonomy" id="3058370"/>
    <lineage>
        <taxon>Bacteria</taxon>
        <taxon>Bacillati</taxon>
        <taxon>Actinomycetota</taxon>
        <taxon>Actinomycetes</taxon>
        <taxon>Propionibacteriales</taxon>
        <taxon>Nocardioidaceae</taxon>
        <taxon>Nocardioides</taxon>
    </lineage>
</organism>
<keyword evidence="1" id="KW-0805">Transcription regulation</keyword>
<evidence type="ECO:0000256" key="3">
    <source>
        <dbReference type="ARBA" id="ARBA00023163"/>
    </source>
</evidence>
<keyword evidence="3" id="KW-0804">Transcription</keyword>
<evidence type="ECO:0000313" key="6">
    <source>
        <dbReference type="Proteomes" id="UP001168537"/>
    </source>
</evidence>
<dbReference type="CDD" id="cd06170">
    <property type="entry name" value="LuxR_C_like"/>
    <property type="match status" value="1"/>
</dbReference>
<gene>
    <name evidence="5" type="ORF">QWY29_19380</name>
</gene>
<dbReference type="InterPro" id="IPR011006">
    <property type="entry name" value="CheY-like_superfamily"/>
</dbReference>
<sequence>MKSASDEVPSTGVRPVRVGVLDESELVTTGVAGMLAPHPERVVVVEPPEADVVLCDPVGRPVDIETYLGDVARQTAARVVVYSWRMDQGSVRRVVSAGACGFVSKAVGSDELVRVLELVHRGDRVSVPAPGLASDSPLSVREAEVLALICRGRSNLEIAAELFVSVNSVKTYIRQIYHKIGVARRSQAVAWGIERGY</sequence>
<comment type="caution">
    <text evidence="5">The sequence shown here is derived from an EMBL/GenBank/DDBJ whole genome shotgun (WGS) entry which is preliminary data.</text>
</comment>
<accession>A0ABT8EZT9</accession>
<dbReference type="PROSITE" id="PS50043">
    <property type="entry name" value="HTH_LUXR_2"/>
    <property type="match status" value="1"/>
</dbReference>